<reference evidence="7 8" key="1">
    <citation type="submission" date="2015-08" db="EMBL/GenBank/DDBJ databases">
        <authorList>
            <person name="Babu N.S."/>
            <person name="Beckwith C.J."/>
            <person name="Beseler K.G."/>
            <person name="Brison A."/>
            <person name="Carone J.V."/>
            <person name="Caskin T.P."/>
            <person name="Diamond M."/>
            <person name="Durham M.E."/>
            <person name="Foxe J.M."/>
            <person name="Go M."/>
            <person name="Henderson B.A."/>
            <person name="Jones I.B."/>
            <person name="McGettigan J.A."/>
            <person name="Micheletti S.J."/>
            <person name="Nasrallah M.E."/>
            <person name="Ortiz D."/>
            <person name="Piller C.R."/>
            <person name="Privatt S.R."/>
            <person name="Schneider S.L."/>
            <person name="Sharp S."/>
            <person name="Smith T.C."/>
            <person name="Stanton J.D."/>
            <person name="Ullery H.E."/>
            <person name="Wilson R.J."/>
            <person name="Serrano M.G."/>
            <person name="Buck G."/>
            <person name="Lee V."/>
            <person name="Wang Y."/>
            <person name="Carvalho R."/>
            <person name="Voegtly L."/>
            <person name="Shi R."/>
            <person name="Duckworth R."/>
            <person name="Johnson A."/>
            <person name="Loviza R."/>
            <person name="Walstead R."/>
            <person name="Shah Z."/>
            <person name="Kiflezghi M."/>
            <person name="Wade K."/>
            <person name="Ball S.L."/>
            <person name="Bradley K.W."/>
            <person name="Asai D.J."/>
            <person name="Bowman C.A."/>
            <person name="Russell D.A."/>
            <person name="Pope W.H."/>
            <person name="Jacobs-Sera D."/>
            <person name="Hendrix R.W."/>
            <person name="Hatfull G.F."/>
        </authorList>
    </citation>
    <scope>NUCLEOTIDE SEQUENCE [LARGE SCALE GENOMIC DNA]</scope>
    <source>
        <strain evidence="7 8">DSM 27710</strain>
    </source>
</reference>
<dbReference type="PROSITE" id="PS00688">
    <property type="entry name" value="SIGMA54_INTERACT_3"/>
    <property type="match status" value="1"/>
</dbReference>
<keyword evidence="8" id="KW-1185">Reference proteome</keyword>
<evidence type="ECO:0000256" key="2">
    <source>
        <dbReference type="ARBA" id="ARBA00022840"/>
    </source>
</evidence>
<evidence type="ECO:0000259" key="6">
    <source>
        <dbReference type="PROSITE" id="PS50045"/>
    </source>
</evidence>
<evidence type="ECO:0000256" key="4">
    <source>
        <dbReference type="ARBA" id="ARBA00023125"/>
    </source>
</evidence>
<sequence>MSSAPETTRTLMNDEPLMLAALEDLAGPALILDEKLRVVRATESAEDLVGTSLPSGVNAAKLLCGGATNRPIAEALAKGVPVTGTVERPYRGGRARSIVIRATPVMRDGRRLGWVLALEAQGGAVGEPDGPVLFHGLWTRDPAMKQAFHVIERAAGRDVTVLVRGETGTGKELVARALHELSPRRDGRFAAINCAALPATLLESELFGHVRGAFTGAVRDSPGFFRSAHGGTVFLDEVAEMPLELQAKLLRVLETRTVIPVGGREPLPVDVRIVSATHQSLRMAVEQGRFRSDLMFRLRVIPIFLPPLRQRVEDVGLIAQKIVEDLNAQGGRRVSRIAPGAMTALERHPWPGNVRELRNALEYAFVIGEGPILQPGDLPVEILEPGASLGLAGGARANVPPPPTAEEPPEIARIRRALERAGGHRERAAQILGISRVTLWRRMRELGIEST</sequence>
<dbReference type="Gene3D" id="1.10.10.60">
    <property type="entry name" value="Homeodomain-like"/>
    <property type="match status" value="1"/>
</dbReference>
<dbReference type="GO" id="GO:0043565">
    <property type="term" value="F:sequence-specific DNA binding"/>
    <property type="evidence" value="ECO:0007669"/>
    <property type="project" value="InterPro"/>
</dbReference>
<dbReference type="InterPro" id="IPR025943">
    <property type="entry name" value="Sigma_54_int_dom_ATP-bd_2"/>
</dbReference>
<evidence type="ECO:0000256" key="5">
    <source>
        <dbReference type="ARBA" id="ARBA00023163"/>
    </source>
</evidence>
<dbReference type="SUPFAM" id="SSF52540">
    <property type="entry name" value="P-loop containing nucleoside triphosphate hydrolases"/>
    <property type="match status" value="1"/>
</dbReference>
<feature type="domain" description="Sigma-54 factor interaction" evidence="6">
    <location>
        <begin position="137"/>
        <end position="366"/>
    </location>
</feature>
<dbReference type="InterPro" id="IPR035965">
    <property type="entry name" value="PAS-like_dom_sf"/>
</dbReference>
<dbReference type="InterPro" id="IPR003593">
    <property type="entry name" value="AAA+_ATPase"/>
</dbReference>
<dbReference type="InterPro" id="IPR025662">
    <property type="entry name" value="Sigma_54_int_dom_ATP-bd_1"/>
</dbReference>
<dbReference type="EMBL" id="CP012332">
    <property type="protein sequence ID" value="AKU92451.1"/>
    <property type="molecule type" value="Genomic_DNA"/>
</dbReference>
<dbReference type="AlphaFoldDB" id="A0A0K1PGA4"/>
<dbReference type="InterPro" id="IPR025944">
    <property type="entry name" value="Sigma_54_int_dom_CS"/>
</dbReference>
<dbReference type="SUPFAM" id="SSF46689">
    <property type="entry name" value="Homeodomain-like"/>
    <property type="match status" value="1"/>
</dbReference>
<dbReference type="Pfam" id="PF25601">
    <property type="entry name" value="AAA_lid_14"/>
    <property type="match status" value="1"/>
</dbReference>
<dbReference type="Pfam" id="PF00158">
    <property type="entry name" value="Sigma54_activat"/>
    <property type="match status" value="1"/>
</dbReference>
<dbReference type="CDD" id="cd00009">
    <property type="entry name" value="AAA"/>
    <property type="match status" value="1"/>
</dbReference>
<organism evidence="7 8">
    <name type="scientific">Vulgatibacter incomptus</name>
    <dbReference type="NCBI Taxonomy" id="1391653"/>
    <lineage>
        <taxon>Bacteria</taxon>
        <taxon>Pseudomonadati</taxon>
        <taxon>Myxococcota</taxon>
        <taxon>Myxococcia</taxon>
        <taxon>Myxococcales</taxon>
        <taxon>Cystobacterineae</taxon>
        <taxon>Vulgatibacteraceae</taxon>
        <taxon>Vulgatibacter</taxon>
    </lineage>
</organism>
<dbReference type="Gene3D" id="3.30.450.20">
    <property type="entry name" value="PAS domain"/>
    <property type="match status" value="1"/>
</dbReference>
<dbReference type="STRING" id="1391653.AKJ08_2838"/>
<dbReference type="Gene3D" id="1.10.8.60">
    <property type="match status" value="1"/>
</dbReference>
<evidence type="ECO:0000256" key="1">
    <source>
        <dbReference type="ARBA" id="ARBA00022741"/>
    </source>
</evidence>
<name>A0A0K1PGA4_9BACT</name>
<dbReference type="Proteomes" id="UP000055590">
    <property type="component" value="Chromosome"/>
</dbReference>
<dbReference type="PRINTS" id="PR01590">
    <property type="entry name" value="HTHFIS"/>
</dbReference>
<dbReference type="InterPro" id="IPR027417">
    <property type="entry name" value="P-loop_NTPase"/>
</dbReference>
<dbReference type="PROSITE" id="PS00675">
    <property type="entry name" value="SIGMA54_INTERACT_1"/>
    <property type="match status" value="1"/>
</dbReference>
<keyword evidence="2" id="KW-0067">ATP-binding</keyword>
<dbReference type="FunFam" id="3.40.50.300:FF:000006">
    <property type="entry name" value="DNA-binding transcriptional regulator NtrC"/>
    <property type="match status" value="1"/>
</dbReference>
<dbReference type="SUPFAM" id="SSF55785">
    <property type="entry name" value="PYP-like sensor domain (PAS domain)"/>
    <property type="match status" value="1"/>
</dbReference>
<dbReference type="SMART" id="SM00382">
    <property type="entry name" value="AAA"/>
    <property type="match status" value="1"/>
</dbReference>
<keyword evidence="3" id="KW-0805">Transcription regulation</keyword>
<dbReference type="KEGG" id="vin:AKJ08_2838"/>
<dbReference type="InterPro" id="IPR058031">
    <property type="entry name" value="AAA_lid_NorR"/>
</dbReference>
<evidence type="ECO:0000256" key="3">
    <source>
        <dbReference type="ARBA" id="ARBA00023015"/>
    </source>
</evidence>
<evidence type="ECO:0000313" key="7">
    <source>
        <dbReference type="EMBL" id="AKU92451.1"/>
    </source>
</evidence>
<gene>
    <name evidence="7" type="ORF">AKJ08_2838</name>
</gene>
<dbReference type="GO" id="GO:0005524">
    <property type="term" value="F:ATP binding"/>
    <property type="evidence" value="ECO:0007669"/>
    <property type="project" value="UniProtKB-KW"/>
</dbReference>
<dbReference type="Gene3D" id="3.40.50.300">
    <property type="entry name" value="P-loop containing nucleotide triphosphate hydrolases"/>
    <property type="match status" value="1"/>
</dbReference>
<keyword evidence="5" id="KW-0804">Transcription</keyword>
<dbReference type="PROSITE" id="PS50045">
    <property type="entry name" value="SIGMA54_INTERACT_4"/>
    <property type="match status" value="1"/>
</dbReference>
<protein>
    <submittedName>
        <fullName evidence="7">Sigma-54 dependent transcriptional regulator</fullName>
    </submittedName>
</protein>
<dbReference type="PANTHER" id="PTHR32071">
    <property type="entry name" value="TRANSCRIPTIONAL REGULATORY PROTEIN"/>
    <property type="match status" value="1"/>
</dbReference>
<dbReference type="GO" id="GO:0006355">
    <property type="term" value="P:regulation of DNA-templated transcription"/>
    <property type="evidence" value="ECO:0007669"/>
    <property type="project" value="InterPro"/>
</dbReference>
<keyword evidence="4" id="KW-0238">DNA-binding</keyword>
<dbReference type="Pfam" id="PF02954">
    <property type="entry name" value="HTH_8"/>
    <property type="match status" value="1"/>
</dbReference>
<dbReference type="InterPro" id="IPR002078">
    <property type="entry name" value="Sigma_54_int"/>
</dbReference>
<proteinExistence type="predicted"/>
<dbReference type="InterPro" id="IPR009057">
    <property type="entry name" value="Homeodomain-like_sf"/>
</dbReference>
<dbReference type="InterPro" id="IPR002197">
    <property type="entry name" value="HTH_Fis"/>
</dbReference>
<keyword evidence="1" id="KW-0547">Nucleotide-binding</keyword>
<accession>A0A0K1PGA4</accession>
<dbReference type="PATRIC" id="fig|1391653.3.peg.2956"/>
<dbReference type="PROSITE" id="PS00676">
    <property type="entry name" value="SIGMA54_INTERACT_2"/>
    <property type="match status" value="1"/>
</dbReference>
<evidence type="ECO:0000313" key="8">
    <source>
        <dbReference type="Proteomes" id="UP000055590"/>
    </source>
</evidence>